<reference evidence="3" key="1">
    <citation type="submission" date="2023-06" db="EMBL/GenBank/DDBJ databases">
        <authorList>
            <person name="Delattre M."/>
        </authorList>
    </citation>
    <scope>NUCLEOTIDE SEQUENCE</scope>
    <source>
        <strain evidence="3">AF72</strain>
    </source>
</reference>
<gene>
    <name evidence="3" type="ORF">MSPICULIGERA_LOCUS14410</name>
</gene>
<protein>
    <submittedName>
        <fullName evidence="3">Uncharacterized protein</fullName>
    </submittedName>
</protein>
<proteinExistence type="predicted"/>
<feature type="non-terminal residue" evidence="3">
    <location>
        <position position="102"/>
    </location>
</feature>
<evidence type="ECO:0000313" key="3">
    <source>
        <dbReference type="EMBL" id="CAJ0576111.1"/>
    </source>
</evidence>
<accession>A0AA36CXN0</accession>
<feature type="signal peptide" evidence="2">
    <location>
        <begin position="1"/>
        <end position="19"/>
    </location>
</feature>
<name>A0AA36CXN0_9BILA</name>
<organism evidence="3 4">
    <name type="scientific">Mesorhabditis spiculigera</name>
    <dbReference type="NCBI Taxonomy" id="96644"/>
    <lineage>
        <taxon>Eukaryota</taxon>
        <taxon>Metazoa</taxon>
        <taxon>Ecdysozoa</taxon>
        <taxon>Nematoda</taxon>
        <taxon>Chromadorea</taxon>
        <taxon>Rhabditida</taxon>
        <taxon>Rhabditina</taxon>
        <taxon>Rhabditomorpha</taxon>
        <taxon>Rhabditoidea</taxon>
        <taxon>Rhabditidae</taxon>
        <taxon>Mesorhabditinae</taxon>
        <taxon>Mesorhabditis</taxon>
    </lineage>
</organism>
<keyword evidence="2" id="KW-0732">Signal</keyword>
<feature type="chain" id="PRO_5041311610" evidence="2">
    <location>
        <begin position="20"/>
        <end position="102"/>
    </location>
</feature>
<sequence length="102" mass="11395">MRYLLAALLLVTVIELATGCTIFPRCWRKKREHSIPACTSDADCPLPGQACSSIDNEAVCTYPWLKRLVAAPPGKLMCRNDSDCPKSHKCVREGRSSRCEKR</sequence>
<dbReference type="AlphaFoldDB" id="A0AA36CXN0"/>
<dbReference type="EMBL" id="CATQJA010002642">
    <property type="protein sequence ID" value="CAJ0576111.1"/>
    <property type="molecule type" value="Genomic_DNA"/>
</dbReference>
<feature type="region of interest" description="Disordered" evidence="1">
    <location>
        <begin position="82"/>
        <end position="102"/>
    </location>
</feature>
<evidence type="ECO:0000313" key="4">
    <source>
        <dbReference type="Proteomes" id="UP001177023"/>
    </source>
</evidence>
<keyword evidence="4" id="KW-1185">Reference proteome</keyword>
<evidence type="ECO:0000256" key="1">
    <source>
        <dbReference type="SAM" id="MobiDB-lite"/>
    </source>
</evidence>
<comment type="caution">
    <text evidence="3">The sequence shown here is derived from an EMBL/GenBank/DDBJ whole genome shotgun (WGS) entry which is preliminary data.</text>
</comment>
<dbReference type="Proteomes" id="UP001177023">
    <property type="component" value="Unassembled WGS sequence"/>
</dbReference>
<evidence type="ECO:0000256" key="2">
    <source>
        <dbReference type="SAM" id="SignalP"/>
    </source>
</evidence>